<dbReference type="AlphaFoldDB" id="A0A9W6GJW4"/>
<keyword evidence="2 8" id="KW-0813">Transport</keyword>
<dbReference type="GO" id="GO:0006865">
    <property type="term" value="P:amino acid transport"/>
    <property type="evidence" value="ECO:0007669"/>
    <property type="project" value="UniProtKB-KW"/>
</dbReference>
<dbReference type="InterPro" id="IPR010065">
    <property type="entry name" value="AA_ABC_transptr_permease_3TM"/>
</dbReference>
<protein>
    <submittedName>
        <fullName evidence="10">Amino acid ABC transporter permease</fullName>
    </submittedName>
</protein>
<organism evidence="10 11">
    <name type="scientific">Propionigenium maris DSM 9537</name>
    <dbReference type="NCBI Taxonomy" id="1123000"/>
    <lineage>
        <taxon>Bacteria</taxon>
        <taxon>Fusobacteriati</taxon>
        <taxon>Fusobacteriota</taxon>
        <taxon>Fusobacteriia</taxon>
        <taxon>Fusobacteriales</taxon>
        <taxon>Fusobacteriaceae</taxon>
        <taxon>Propionigenium</taxon>
    </lineage>
</organism>
<dbReference type="InterPro" id="IPR043429">
    <property type="entry name" value="ArtM/GltK/GlnP/TcyL/YhdX-like"/>
</dbReference>
<dbReference type="PANTHER" id="PTHR30614">
    <property type="entry name" value="MEMBRANE COMPONENT OF AMINO ACID ABC TRANSPORTER"/>
    <property type="match status" value="1"/>
</dbReference>
<dbReference type="NCBIfam" id="TIGR01726">
    <property type="entry name" value="HEQRo_perm_3TM"/>
    <property type="match status" value="1"/>
</dbReference>
<dbReference type="PROSITE" id="PS50928">
    <property type="entry name" value="ABC_TM1"/>
    <property type="match status" value="1"/>
</dbReference>
<comment type="similarity">
    <text evidence="8">Belongs to the binding-protein-dependent transport system permease family.</text>
</comment>
<evidence type="ECO:0000256" key="8">
    <source>
        <dbReference type="RuleBase" id="RU363032"/>
    </source>
</evidence>
<name>A0A9W6GJW4_9FUSO</name>
<comment type="caution">
    <text evidence="10">The sequence shown here is derived from an EMBL/GenBank/DDBJ whole genome shotgun (WGS) entry which is preliminary data.</text>
</comment>
<feature type="transmembrane region" description="Helical" evidence="8">
    <location>
        <begin position="176"/>
        <end position="199"/>
    </location>
</feature>
<dbReference type="Proteomes" id="UP001144471">
    <property type="component" value="Unassembled WGS sequence"/>
</dbReference>
<evidence type="ECO:0000313" key="10">
    <source>
        <dbReference type="EMBL" id="GLI55477.1"/>
    </source>
</evidence>
<evidence type="ECO:0000256" key="7">
    <source>
        <dbReference type="ARBA" id="ARBA00023136"/>
    </source>
</evidence>
<keyword evidence="11" id="KW-1185">Reference proteome</keyword>
<dbReference type="GO" id="GO:0022857">
    <property type="term" value="F:transmembrane transporter activity"/>
    <property type="evidence" value="ECO:0007669"/>
    <property type="project" value="InterPro"/>
</dbReference>
<comment type="subcellular location">
    <subcellularLocation>
        <location evidence="1 8">Cell membrane</location>
        <topology evidence="1 8">Multi-pass membrane protein</topology>
    </subcellularLocation>
</comment>
<dbReference type="Pfam" id="PF00528">
    <property type="entry name" value="BPD_transp_1"/>
    <property type="match status" value="1"/>
</dbReference>
<dbReference type="FunFam" id="1.10.3720.10:FF:000006">
    <property type="entry name" value="Glutamate/aspartate ABC transporter, permease protein GltK"/>
    <property type="match status" value="1"/>
</dbReference>
<dbReference type="Gene3D" id="1.10.3720.10">
    <property type="entry name" value="MetI-like"/>
    <property type="match status" value="1"/>
</dbReference>
<evidence type="ECO:0000313" key="11">
    <source>
        <dbReference type="Proteomes" id="UP001144471"/>
    </source>
</evidence>
<evidence type="ECO:0000256" key="3">
    <source>
        <dbReference type="ARBA" id="ARBA00022475"/>
    </source>
</evidence>
<accession>A0A9W6GJW4</accession>
<evidence type="ECO:0000256" key="1">
    <source>
        <dbReference type="ARBA" id="ARBA00004651"/>
    </source>
</evidence>
<dbReference type="InterPro" id="IPR035906">
    <property type="entry name" value="MetI-like_sf"/>
</dbReference>
<keyword evidence="7 8" id="KW-0472">Membrane</keyword>
<proteinExistence type="inferred from homology"/>
<feature type="transmembrane region" description="Helical" evidence="8">
    <location>
        <begin position="18"/>
        <end position="36"/>
    </location>
</feature>
<evidence type="ECO:0000256" key="4">
    <source>
        <dbReference type="ARBA" id="ARBA00022692"/>
    </source>
</evidence>
<evidence type="ECO:0000259" key="9">
    <source>
        <dbReference type="PROSITE" id="PS50928"/>
    </source>
</evidence>
<dbReference type="InterPro" id="IPR000515">
    <property type="entry name" value="MetI-like"/>
</dbReference>
<feature type="transmembrane region" description="Helical" evidence="8">
    <location>
        <begin position="75"/>
        <end position="95"/>
    </location>
</feature>
<dbReference type="EMBL" id="BSDY01000004">
    <property type="protein sequence ID" value="GLI55477.1"/>
    <property type="molecule type" value="Genomic_DNA"/>
</dbReference>
<dbReference type="SUPFAM" id="SSF161098">
    <property type="entry name" value="MetI-like"/>
    <property type="match status" value="1"/>
</dbReference>
<keyword evidence="3" id="KW-1003">Cell membrane</keyword>
<keyword evidence="4 8" id="KW-0812">Transmembrane</keyword>
<evidence type="ECO:0000256" key="2">
    <source>
        <dbReference type="ARBA" id="ARBA00022448"/>
    </source>
</evidence>
<dbReference type="PANTHER" id="PTHR30614:SF0">
    <property type="entry name" value="L-CYSTINE TRANSPORT SYSTEM PERMEASE PROTEIN TCYL"/>
    <property type="match status" value="1"/>
</dbReference>
<keyword evidence="6 8" id="KW-1133">Transmembrane helix</keyword>
<gene>
    <name evidence="10" type="ORF">PM10SUCC1_09910</name>
</gene>
<dbReference type="GO" id="GO:0043190">
    <property type="term" value="C:ATP-binding cassette (ABC) transporter complex"/>
    <property type="evidence" value="ECO:0007669"/>
    <property type="project" value="InterPro"/>
</dbReference>
<feature type="domain" description="ABC transmembrane type-1" evidence="9">
    <location>
        <begin position="12"/>
        <end position="199"/>
    </location>
</feature>
<dbReference type="RefSeq" id="WP_281833977.1">
    <property type="nucleotide sequence ID" value="NZ_BSDY01000004.1"/>
</dbReference>
<evidence type="ECO:0000256" key="5">
    <source>
        <dbReference type="ARBA" id="ARBA00022970"/>
    </source>
</evidence>
<sequence>MDNMLIYIVKGLGITGRLYAFTALLSLPLGVIMALGQTSKNKILKRSITLYTWIFRGSPLLLQLFFVYYGLPVMGITLGPLTAATLTFVLNYAAYNCEILRGGISGIDKGQYEAAKVLGFGYWQTMFKIILPQSMRTSLPALSNEAIALVKDTALVSVIGIGEILRNSREIVTRDFTIMPFILCALVYLLLSSGIVLIFKYMERRVAI</sequence>
<keyword evidence="5" id="KW-0029">Amino-acid transport</keyword>
<evidence type="ECO:0000256" key="6">
    <source>
        <dbReference type="ARBA" id="ARBA00022989"/>
    </source>
</evidence>
<reference evidence="10" key="1">
    <citation type="submission" date="2022-12" db="EMBL/GenBank/DDBJ databases">
        <title>Reference genome sequencing for broad-spectrum identification of bacterial and archaeal isolates by mass spectrometry.</title>
        <authorList>
            <person name="Sekiguchi Y."/>
            <person name="Tourlousse D.M."/>
        </authorList>
    </citation>
    <scope>NUCLEOTIDE SEQUENCE</scope>
    <source>
        <strain evidence="10">10succ1</strain>
    </source>
</reference>
<dbReference type="CDD" id="cd06261">
    <property type="entry name" value="TM_PBP2"/>
    <property type="match status" value="1"/>
</dbReference>
<feature type="transmembrane region" description="Helical" evidence="8">
    <location>
        <begin position="48"/>
        <end position="69"/>
    </location>
</feature>